<feature type="region of interest" description="Disordered" evidence="1">
    <location>
        <begin position="1"/>
        <end position="24"/>
    </location>
</feature>
<gene>
    <name evidence="2" type="ORF">METBIDRAFT_114929</name>
</gene>
<feature type="compositionally biased region" description="Basic and acidic residues" evidence="1">
    <location>
        <begin position="42"/>
        <end position="58"/>
    </location>
</feature>
<comment type="caution">
    <text evidence="2">The sequence shown here is derived from an EMBL/GenBank/DDBJ whole genome shotgun (WGS) entry which is preliminary data.</text>
</comment>
<dbReference type="EMBL" id="LXTC01000001">
    <property type="protein sequence ID" value="OBA23922.1"/>
    <property type="molecule type" value="Genomic_DNA"/>
</dbReference>
<feature type="compositionally biased region" description="Polar residues" evidence="1">
    <location>
        <begin position="1"/>
        <end position="10"/>
    </location>
</feature>
<dbReference type="Proteomes" id="UP000092555">
    <property type="component" value="Unassembled WGS sequence"/>
</dbReference>
<evidence type="ECO:0000313" key="2">
    <source>
        <dbReference type="EMBL" id="OBA23922.1"/>
    </source>
</evidence>
<name>A0A1A0HJ59_9ASCO</name>
<feature type="compositionally biased region" description="Polar residues" evidence="1">
    <location>
        <begin position="62"/>
        <end position="75"/>
    </location>
</feature>
<feature type="region of interest" description="Disordered" evidence="1">
    <location>
        <begin position="42"/>
        <end position="75"/>
    </location>
</feature>
<dbReference type="STRING" id="869754.A0A1A0HJ59"/>
<accession>A0A1A0HJ59</accession>
<dbReference type="AlphaFoldDB" id="A0A1A0HJ59"/>
<protein>
    <submittedName>
        <fullName evidence="2">Uncharacterized protein</fullName>
    </submittedName>
</protein>
<evidence type="ECO:0000256" key="1">
    <source>
        <dbReference type="SAM" id="MobiDB-lite"/>
    </source>
</evidence>
<sequence>MEFAYQNQPSKLAPKKIKYGTTPGGNLWKAQDAALRQLEEDAKKQRELESKKEKEGSRKRGFSTTRCQRTRTLSL</sequence>
<dbReference type="OrthoDB" id="338816at2759"/>
<dbReference type="RefSeq" id="XP_018714403.1">
    <property type="nucleotide sequence ID" value="XM_018854005.1"/>
</dbReference>
<proteinExistence type="predicted"/>
<dbReference type="GeneID" id="30026981"/>
<reference evidence="2 3" key="1">
    <citation type="submission" date="2016-05" db="EMBL/GenBank/DDBJ databases">
        <title>Comparative genomics of biotechnologically important yeasts.</title>
        <authorList>
            <consortium name="DOE Joint Genome Institute"/>
            <person name="Riley R."/>
            <person name="Haridas S."/>
            <person name="Wolfe K.H."/>
            <person name="Lopes M.R."/>
            <person name="Hittinger C.T."/>
            <person name="Goker M."/>
            <person name="Salamov A."/>
            <person name="Wisecaver J."/>
            <person name="Long T.M."/>
            <person name="Aerts A.L."/>
            <person name="Barry K."/>
            <person name="Choi C."/>
            <person name="Clum A."/>
            <person name="Coughlan A.Y."/>
            <person name="Deshpande S."/>
            <person name="Douglass A.P."/>
            <person name="Hanson S.J."/>
            <person name="Klenk H.-P."/>
            <person name="LaButti K."/>
            <person name="Lapidus A."/>
            <person name="Lindquist E."/>
            <person name="Lipzen A."/>
            <person name="Meier-kolthoff J.P."/>
            <person name="Ohm R.A."/>
            <person name="Otillar R.P."/>
            <person name="Pangilinan J."/>
            <person name="Peng Y."/>
            <person name="Rokas A."/>
            <person name="Rosa C.A."/>
            <person name="Scheuner C."/>
            <person name="Sibirny A.A."/>
            <person name="Slot J.C."/>
            <person name="Stielow J.B."/>
            <person name="Sun H."/>
            <person name="Kurtzman C.P."/>
            <person name="Blackwell M."/>
            <person name="Grigoriev I.V."/>
            <person name="Jeffries T.W."/>
        </authorList>
    </citation>
    <scope>NUCLEOTIDE SEQUENCE [LARGE SCALE GENOMIC DNA]</scope>
    <source>
        <strain evidence="2 3">NRRL YB-4993</strain>
    </source>
</reference>
<organism evidence="2 3">
    <name type="scientific">Metschnikowia bicuspidata var. bicuspidata NRRL YB-4993</name>
    <dbReference type="NCBI Taxonomy" id="869754"/>
    <lineage>
        <taxon>Eukaryota</taxon>
        <taxon>Fungi</taxon>
        <taxon>Dikarya</taxon>
        <taxon>Ascomycota</taxon>
        <taxon>Saccharomycotina</taxon>
        <taxon>Pichiomycetes</taxon>
        <taxon>Metschnikowiaceae</taxon>
        <taxon>Metschnikowia</taxon>
    </lineage>
</organism>
<evidence type="ECO:0000313" key="3">
    <source>
        <dbReference type="Proteomes" id="UP000092555"/>
    </source>
</evidence>
<keyword evidence="3" id="KW-1185">Reference proteome</keyword>